<evidence type="ECO:0000256" key="4">
    <source>
        <dbReference type="ARBA" id="ARBA00022516"/>
    </source>
</evidence>
<evidence type="ECO:0000313" key="20">
    <source>
        <dbReference type="EMBL" id="MCC2220149.1"/>
    </source>
</evidence>
<evidence type="ECO:0000256" key="6">
    <source>
        <dbReference type="ARBA" id="ARBA00022692"/>
    </source>
</evidence>
<feature type="transmembrane region" description="Helical" evidence="19">
    <location>
        <begin position="12"/>
        <end position="28"/>
    </location>
</feature>
<evidence type="ECO:0000256" key="1">
    <source>
        <dbReference type="ARBA" id="ARBA00004651"/>
    </source>
</evidence>
<dbReference type="InterPro" id="IPR036945">
    <property type="entry name" value="DAGK_sf"/>
</dbReference>
<dbReference type="Gene3D" id="1.10.287.3610">
    <property type="match status" value="1"/>
</dbReference>
<feature type="transmembrane region" description="Helical" evidence="19">
    <location>
        <begin position="76"/>
        <end position="97"/>
    </location>
</feature>
<feature type="binding site" evidence="16">
    <location>
        <position position="49"/>
    </location>
    <ligand>
        <name>substrate</name>
    </ligand>
</feature>
<keyword evidence="13" id="KW-0594">Phospholipid biosynthesis</keyword>
<dbReference type="GO" id="GO:0016301">
    <property type="term" value="F:kinase activity"/>
    <property type="evidence" value="ECO:0007669"/>
    <property type="project" value="UniProtKB-KW"/>
</dbReference>
<sequence>MFDGIKNERNMMIHYSVVVLVVVFGVTLKLTVTEWGICLILCGMVIALEQVNTAIEAVVDLVTEEHKELARLAKDTAAGAVLVAAITAAIVGGLIFFPKLAQLFGL</sequence>
<evidence type="ECO:0000256" key="19">
    <source>
        <dbReference type="SAM" id="Phobius"/>
    </source>
</evidence>
<keyword evidence="14" id="KW-1208">Phospholipid metabolism</keyword>
<feature type="binding site" evidence="17">
    <location>
        <begin position="74"/>
        <end position="75"/>
    </location>
    <ligand>
        <name>ATP</name>
        <dbReference type="ChEBI" id="CHEBI:30616"/>
    </ligand>
</feature>
<reference evidence="20 21" key="1">
    <citation type="submission" date="2021-10" db="EMBL/GenBank/DDBJ databases">
        <title>Anaerobic single-cell dispensing facilitates the cultivation of human gut bacteria.</title>
        <authorList>
            <person name="Afrizal A."/>
        </authorList>
    </citation>
    <scope>NUCLEOTIDE SEQUENCE [LARGE SCALE GENOMIC DNA]</scope>
    <source>
        <strain evidence="20 21">CLA-AA-H224</strain>
    </source>
</reference>
<gene>
    <name evidence="20" type="ORF">LKD48_00600</name>
</gene>
<keyword evidence="10 19" id="KW-1133">Transmembrane helix</keyword>
<keyword evidence="11" id="KW-0443">Lipid metabolism</keyword>
<evidence type="ECO:0000256" key="2">
    <source>
        <dbReference type="ARBA" id="ARBA00005967"/>
    </source>
</evidence>
<dbReference type="Pfam" id="PF01219">
    <property type="entry name" value="DAGK_prokar"/>
    <property type="match status" value="1"/>
</dbReference>
<feature type="binding site" evidence="17">
    <location>
        <position position="8"/>
    </location>
    <ligand>
        <name>ATP</name>
        <dbReference type="ChEBI" id="CHEBI:30616"/>
    </ligand>
</feature>
<keyword evidence="3" id="KW-1003">Cell membrane</keyword>
<feature type="active site" description="Proton acceptor" evidence="15">
    <location>
        <position position="49"/>
    </location>
</feature>
<dbReference type="CDD" id="cd14265">
    <property type="entry name" value="UDPK_IM_like"/>
    <property type="match status" value="1"/>
</dbReference>
<keyword evidence="21" id="KW-1185">Reference proteome</keyword>
<evidence type="ECO:0000256" key="17">
    <source>
        <dbReference type="PIRSR" id="PIRSR600829-3"/>
    </source>
</evidence>
<keyword evidence="18" id="KW-0460">Magnesium</keyword>
<comment type="subcellular location">
    <subcellularLocation>
        <location evidence="1">Cell membrane</location>
        <topology evidence="1">Multi-pass membrane protein</topology>
    </subcellularLocation>
</comment>
<name>A0AAE3JAZ5_9FIRM</name>
<keyword evidence="7 17" id="KW-0547">Nucleotide-binding</keyword>
<evidence type="ECO:0000256" key="18">
    <source>
        <dbReference type="PIRSR" id="PIRSR600829-4"/>
    </source>
</evidence>
<comment type="caution">
    <text evidence="20">The sequence shown here is derived from an EMBL/GenBank/DDBJ whole genome shotgun (WGS) entry which is preliminary data.</text>
</comment>
<dbReference type="PANTHER" id="PTHR34299">
    <property type="entry name" value="DIACYLGLYCEROL KINASE"/>
    <property type="match status" value="1"/>
</dbReference>
<keyword evidence="4" id="KW-0444">Lipid biosynthesis</keyword>
<organism evidence="20 21">
    <name type="scientific">Anthropogastromicrobium aceti</name>
    <dbReference type="NCBI Taxonomy" id="2981768"/>
    <lineage>
        <taxon>Bacteria</taxon>
        <taxon>Bacillati</taxon>
        <taxon>Bacillota</taxon>
        <taxon>Clostridia</taxon>
        <taxon>Lachnospirales</taxon>
        <taxon>Lachnospiraceae</taxon>
        <taxon>Anthropogastromicrobium</taxon>
    </lineage>
</organism>
<accession>A0AAE3JAZ5</accession>
<keyword evidence="5" id="KW-0808">Transferase</keyword>
<comment type="cofactor">
    <cofactor evidence="18">
        <name>Mg(2+)</name>
        <dbReference type="ChEBI" id="CHEBI:18420"/>
    </cofactor>
    <text evidence="18">Mn(2+), Zn(2+), Cd(2+) and Co(2+) support activity to lesser extents.</text>
</comment>
<keyword evidence="18" id="KW-0479">Metal-binding</keyword>
<dbReference type="AlphaFoldDB" id="A0AAE3JAZ5"/>
<keyword evidence="6 19" id="KW-0812">Transmembrane</keyword>
<evidence type="ECO:0000256" key="16">
    <source>
        <dbReference type="PIRSR" id="PIRSR600829-2"/>
    </source>
</evidence>
<evidence type="ECO:0000256" key="11">
    <source>
        <dbReference type="ARBA" id="ARBA00023098"/>
    </source>
</evidence>
<dbReference type="GO" id="GO:0046872">
    <property type="term" value="F:metal ion binding"/>
    <property type="evidence" value="ECO:0007669"/>
    <property type="project" value="UniProtKB-KW"/>
</dbReference>
<proteinExistence type="inferred from homology"/>
<evidence type="ECO:0000256" key="8">
    <source>
        <dbReference type="ARBA" id="ARBA00022777"/>
    </source>
</evidence>
<evidence type="ECO:0000256" key="10">
    <source>
        <dbReference type="ARBA" id="ARBA00022989"/>
    </source>
</evidence>
<dbReference type="GO" id="GO:0005524">
    <property type="term" value="F:ATP binding"/>
    <property type="evidence" value="ECO:0007669"/>
    <property type="project" value="UniProtKB-KW"/>
</dbReference>
<protein>
    <submittedName>
        <fullName evidence="20">Diacylglycerol kinase family protein</fullName>
    </submittedName>
</protein>
<evidence type="ECO:0000256" key="14">
    <source>
        <dbReference type="ARBA" id="ARBA00023264"/>
    </source>
</evidence>
<evidence type="ECO:0000256" key="13">
    <source>
        <dbReference type="ARBA" id="ARBA00023209"/>
    </source>
</evidence>
<dbReference type="GO" id="GO:0008654">
    <property type="term" value="P:phospholipid biosynthetic process"/>
    <property type="evidence" value="ECO:0007669"/>
    <property type="project" value="UniProtKB-KW"/>
</dbReference>
<keyword evidence="8 20" id="KW-0418">Kinase</keyword>
<dbReference type="GO" id="GO:0005886">
    <property type="term" value="C:plasma membrane"/>
    <property type="evidence" value="ECO:0007669"/>
    <property type="project" value="UniProtKB-SubCell"/>
</dbReference>
<evidence type="ECO:0000256" key="5">
    <source>
        <dbReference type="ARBA" id="ARBA00022679"/>
    </source>
</evidence>
<dbReference type="InterPro" id="IPR033717">
    <property type="entry name" value="UDPK"/>
</dbReference>
<keyword evidence="12 19" id="KW-0472">Membrane</keyword>
<evidence type="ECO:0000256" key="3">
    <source>
        <dbReference type="ARBA" id="ARBA00022475"/>
    </source>
</evidence>
<evidence type="ECO:0000256" key="7">
    <source>
        <dbReference type="ARBA" id="ARBA00022741"/>
    </source>
</evidence>
<comment type="similarity">
    <text evidence="2">Belongs to the bacterial diacylglycerol kinase family.</text>
</comment>
<dbReference type="EMBL" id="JAJEQN010000001">
    <property type="protein sequence ID" value="MCC2220149.1"/>
    <property type="molecule type" value="Genomic_DNA"/>
</dbReference>
<feature type="binding site" evidence="17">
    <location>
        <position position="56"/>
    </location>
    <ligand>
        <name>ATP</name>
        <dbReference type="ChEBI" id="CHEBI:30616"/>
    </ligand>
</feature>
<evidence type="ECO:0000256" key="12">
    <source>
        <dbReference type="ARBA" id="ARBA00023136"/>
    </source>
</evidence>
<dbReference type="PROSITE" id="PS01069">
    <property type="entry name" value="DAGK_PROKAR"/>
    <property type="match status" value="1"/>
</dbReference>
<evidence type="ECO:0000256" key="9">
    <source>
        <dbReference type="ARBA" id="ARBA00022840"/>
    </source>
</evidence>
<feature type="binding site" evidence="18">
    <location>
        <position position="56"/>
    </location>
    <ligand>
        <name>a divalent metal cation</name>
        <dbReference type="ChEBI" id="CHEBI:60240"/>
    </ligand>
</feature>
<evidence type="ECO:0000256" key="15">
    <source>
        <dbReference type="PIRSR" id="PIRSR600829-1"/>
    </source>
</evidence>
<dbReference type="Proteomes" id="UP001198200">
    <property type="component" value="Unassembled WGS sequence"/>
</dbReference>
<keyword evidence="9 17" id="KW-0067">ATP-binding</keyword>
<feature type="binding site" evidence="18">
    <location>
        <position position="8"/>
    </location>
    <ligand>
        <name>a divalent metal cation</name>
        <dbReference type="ChEBI" id="CHEBI:60240"/>
    </ligand>
</feature>
<evidence type="ECO:0000313" key="21">
    <source>
        <dbReference type="Proteomes" id="UP001198200"/>
    </source>
</evidence>
<dbReference type="InterPro" id="IPR000829">
    <property type="entry name" value="DAGK"/>
</dbReference>
<dbReference type="PANTHER" id="PTHR34299:SF1">
    <property type="entry name" value="DIACYLGLYCEROL KINASE"/>
    <property type="match status" value="1"/>
</dbReference>